<dbReference type="AlphaFoldDB" id="A0A6M5Z0I3"/>
<dbReference type="SUPFAM" id="SSF110395">
    <property type="entry name" value="CutC-like"/>
    <property type="match status" value="1"/>
</dbReference>
<dbReference type="HAMAP" id="MF_00795">
    <property type="entry name" value="CutC"/>
    <property type="match status" value="1"/>
</dbReference>
<dbReference type="Pfam" id="PF03932">
    <property type="entry name" value="CutC"/>
    <property type="match status" value="1"/>
</dbReference>
<keyword evidence="2" id="KW-0963">Cytoplasm</keyword>
<dbReference type="Proteomes" id="UP000503447">
    <property type="component" value="Chromosome"/>
</dbReference>
<evidence type="ECO:0000313" key="4">
    <source>
        <dbReference type="EMBL" id="QJW99658.1"/>
    </source>
</evidence>
<name>A0A6M5Z0I3_9BACT</name>
<evidence type="ECO:0000256" key="1">
    <source>
        <dbReference type="ARBA" id="ARBA00007768"/>
    </source>
</evidence>
<accession>A0A6M5Z0I3</accession>
<dbReference type="GO" id="GO:0005507">
    <property type="term" value="F:copper ion binding"/>
    <property type="evidence" value="ECO:0007669"/>
    <property type="project" value="TreeGrafter"/>
</dbReference>
<organism evidence="4 5">
    <name type="scientific">Frigoriglobus tundricola</name>
    <dbReference type="NCBI Taxonomy" id="2774151"/>
    <lineage>
        <taxon>Bacteria</taxon>
        <taxon>Pseudomonadati</taxon>
        <taxon>Planctomycetota</taxon>
        <taxon>Planctomycetia</taxon>
        <taxon>Gemmatales</taxon>
        <taxon>Gemmataceae</taxon>
        <taxon>Frigoriglobus</taxon>
    </lineage>
</organism>
<sequence>MTPRVAIIGGGLAGLTAAHRLLARNIEVTVIDKGRHGGGRMCTRPVVLPDGRTARFDLGPPLLYTRVPGDPGATAHRVIDLDNELPGPSLFTSRPVGRIGAPGEGAGPAPITGLTTTGGMRELPFRLIAAASGALHFQDHTLVERLERTELGWRVHTRSLRDGFESVASANALILTPPVPQTLELLQNSNIALPDALRDDLRGVAYSRCIAVYGTFDPVEPLHPGGVWLGDGPVEWICDNHRKDVSAVPGSITALTSPAWAEEHWDVPDELLLELLLPRLSAWVGSPTGPGSVWVHRWRWARPVSPVRAPCAVLRDHAAVLAGDGFAGQHADAVDAAVTSGEAAAHRTGGLLTALARRDTRYSVPRPPRYTLEIAVSTPAEAALAVRAGADRLELSCALEVGGLTPSIGLFRAVREWVEVPVYVMLRPRAGGFMYRHSELEIMWADAEAFLSEGASGIVFAALKDDGAIDHVRCRQFVERADGKAVFHRAFDFLSDPLAALDELIELGFERVLTSGGASTAETGTNRLAALVQHAGWQIEVLPAGSVRPHNVADLVRTTRCDQVHSAARVPADDPLLSAHPRLARGLGAPGELDERLVRGLRHELDRLAGSLS</sequence>
<feature type="domain" description="Amine oxidase" evidence="3">
    <location>
        <begin position="114"/>
        <end position="346"/>
    </location>
</feature>
<dbReference type="Gene3D" id="3.50.50.60">
    <property type="entry name" value="FAD/NAD(P)-binding domain"/>
    <property type="match status" value="1"/>
</dbReference>
<comment type="similarity">
    <text evidence="1 2">Belongs to the CutC family.</text>
</comment>
<protein>
    <recommendedName>
        <fullName evidence="2">PF03932 family protein CutC</fullName>
    </recommendedName>
</protein>
<dbReference type="PANTHER" id="PTHR12598:SF0">
    <property type="entry name" value="COPPER HOMEOSTASIS PROTEIN CUTC HOMOLOG"/>
    <property type="match status" value="1"/>
</dbReference>
<comment type="caution">
    <text evidence="2">Once thought to be involved in copper homeostasis, experiments in E.coli have shown this is not the case.</text>
</comment>
<dbReference type="Pfam" id="PF13450">
    <property type="entry name" value="NAD_binding_8"/>
    <property type="match status" value="1"/>
</dbReference>
<dbReference type="InterPro" id="IPR005627">
    <property type="entry name" value="CutC-like"/>
</dbReference>
<dbReference type="Pfam" id="PF01593">
    <property type="entry name" value="Amino_oxidase"/>
    <property type="match status" value="1"/>
</dbReference>
<dbReference type="GO" id="GO:0016491">
    <property type="term" value="F:oxidoreductase activity"/>
    <property type="evidence" value="ECO:0007669"/>
    <property type="project" value="InterPro"/>
</dbReference>
<gene>
    <name evidence="2" type="primary">cutC</name>
    <name evidence="4" type="ORF">FTUN_7277</name>
</gene>
<dbReference type="GO" id="GO:0005737">
    <property type="term" value="C:cytoplasm"/>
    <property type="evidence" value="ECO:0007669"/>
    <property type="project" value="UniProtKB-SubCell"/>
</dbReference>
<reference evidence="5" key="1">
    <citation type="submission" date="2020-05" db="EMBL/GenBank/DDBJ databases">
        <title>Frigoriglobus tundricola gen. nov., sp. nov., a psychrotolerant cellulolytic planctomycete of the family Gemmataceae with two divergent copies of 16S rRNA gene.</title>
        <authorList>
            <person name="Kulichevskaya I.S."/>
            <person name="Ivanova A.A."/>
            <person name="Naumoff D.G."/>
            <person name="Beletsky A.V."/>
            <person name="Rijpstra W.I.C."/>
            <person name="Sinninghe Damste J.S."/>
            <person name="Mardanov A.V."/>
            <person name="Ravin N.V."/>
            <person name="Dedysh S.N."/>
        </authorList>
    </citation>
    <scope>NUCLEOTIDE SEQUENCE [LARGE SCALE GENOMIC DNA]</scope>
    <source>
        <strain evidence="5">PL17</strain>
    </source>
</reference>
<dbReference type="RefSeq" id="WP_171474584.1">
    <property type="nucleotide sequence ID" value="NZ_CP053452.2"/>
</dbReference>
<comment type="subcellular location">
    <subcellularLocation>
        <location evidence="2">Cytoplasm</location>
    </subcellularLocation>
</comment>
<dbReference type="Gene3D" id="3.20.20.380">
    <property type="entry name" value="Copper homeostasis (CutC) domain"/>
    <property type="match status" value="1"/>
</dbReference>
<proteinExistence type="inferred from homology"/>
<dbReference type="InterPro" id="IPR002937">
    <property type="entry name" value="Amino_oxidase"/>
</dbReference>
<dbReference type="InterPro" id="IPR036822">
    <property type="entry name" value="CutC-like_dom_sf"/>
</dbReference>
<evidence type="ECO:0000256" key="2">
    <source>
        <dbReference type="HAMAP-Rule" id="MF_00795"/>
    </source>
</evidence>
<keyword evidence="5" id="KW-1185">Reference proteome</keyword>
<dbReference type="PANTHER" id="PTHR12598">
    <property type="entry name" value="COPPER HOMEOSTASIS PROTEIN CUTC"/>
    <property type="match status" value="1"/>
</dbReference>
<evidence type="ECO:0000313" key="5">
    <source>
        <dbReference type="Proteomes" id="UP000503447"/>
    </source>
</evidence>
<dbReference type="EMBL" id="CP053452">
    <property type="protein sequence ID" value="QJW99658.1"/>
    <property type="molecule type" value="Genomic_DNA"/>
</dbReference>
<dbReference type="InterPro" id="IPR036188">
    <property type="entry name" value="FAD/NAD-bd_sf"/>
</dbReference>
<dbReference type="Gene3D" id="3.90.660.10">
    <property type="match status" value="1"/>
</dbReference>
<dbReference type="KEGG" id="ftj:FTUN_7277"/>
<evidence type="ECO:0000259" key="3">
    <source>
        <dbReference type="Pfam" id="PF01593"/>
    </source>
</evidence>
<dbReference type="SUPFAM" id="SSF51905">
    <property type="entry name" value="FAD/NAD(P)-binding domain"/>
    <property type="match status" value="1"/>
</dbReference>